<protein>
    <submittedName>
        <fullName evidence="7">Cytochrome c biogenesis protein CcmG/thiol:disulfide interchange protein DsbE</fullName>
    </submittedName>
</protein>
<dbReference type="PROSITE" id="PS00194">
    <property type="entry name" value="THIOREDOXIN_1"/>
    <property type="match status" value="1"/>
</dbReference>
<evidence type="ECO:0000256" key="5">
    <source>
        <dbReference type="ARBA" id="ARBA00023284"/>
    </source>
</evidence>
<dbReference type="SUPFAM" id="SSF52833">
    <property type="entry name" value="Thioredoxin-like"/>
    <property type="match status" value="1"/>
</dbReference>
<keyword evidence="8" id="KW-1185">Reference proteome</keyword>
<dbReference type="AlphaFoldDB" id="A0A7W9ZE45"/>
<evidence type="ECO:0000256" key="4">
    <source>
        <dbReference type="ARBA" id="ARBA00023157"/>
    </source>
</evidence>
<dbReference type="InterPro" id="IPR004799">
    <property type="entry name" value="Periplasmic_diS_OxRdtase_DsbE"/>
</dbReference>
<dbReference type="Proteomes" id="UP000544872">
    <property type="component" value="Unassembled WGS sequence"/>
</dbReference>
<dbReference type="GO" id="GO:0017004">
    <property type="term" value="P:cytochrome complex assembly"/>
    <property type="evidence" value="ECO:0007669"/>
    <property type="project" value="UniProtKB-KW"/>
</dbReference>
<dbReference type="NCBIfam" id="TIGR00385">
    <property type="entry name" value="dsbE"/>
    <property type="match status" value="1"/>
</dbReference>
<organism evidence="7 8">
    <name type="scientific">Novispirillum itersonii</name>
    <name type="common">Aquaspirillum itersonii</name>
    <dbReference type="NCBI Taxonomy" id="189"/>
    <lineage>
        <taxon>Bacteria</taxon>
        <taxon>Pseudomonadati</taxon>
        <taxon>Pseudomonadota</taxon>
        <taxon>Alphaproteobacteria</taxon>
        <taxon>Rhodospirillales</taxon>
        <taxon>Novispirillaceae</taxon>
        <taxon>Novispirillum</taxon>
    </lineage>
</organism>
<keyword evidence="4" id="KW-1015">Disulfide bond</keyword>
<dbReference type="RefSeq" id="WP_184262415.1">
    <property type="nucleotide sequence ID" value="NZ_JACIIX010000003.1"/>
</dbReference>
<dbReference type="InterPro" id="IPR013766">
    <property type="entry name" value="Thioredoxin_domain"/>
</dbReference>
<reference evidence="7 8" key="1">
    <citation type="submission" date="2020-08" db="EMBL/GenBank/DDBJ databases">
        <title>Genomic Encyclopedia of Type Strains, Phase IV (KMG-IV): sequencing the most valuable type-strain genomes for metagenomic binning, comparative biology and taxonomic classification.</title>
        <authorList>
            <person name="Goeker M."/>
        </authorList>
    </citation>
    <scope>NUCLEOTIDE SEQUENCE [LARGE SCALE GENOMIC DNA]</scope>
    <source>
        <strain evidence="7 8">DSM 11590</strain>
    </source>
</reference>
<dbReference type="GO" id="GO:0015036">
    <property type="term" value="F:disulfide oxidoreductase activity"/>
    <property type="evidence" value="ECO:0007669"/>
    <property type="project" value="InterPro"/>
</dbReference>
<gene>
    <name evidence="7" type="ORF">FHS48_001236</name>
</gene>
<dbReference type="PANTHER" id="PTHR42852">
    <property type="entry name" value="THIOL:DISULFIDE INTERCHANGE PROTEIN DSBE"/>
    <property type="match status" value="1"/>
</dbReference>
<accession>A0A7W9ZE45</accession>
<evidence type="ECO:0000256" key="3">
    <source>
        <dbReference type="ARBA" id="ARBA00022748"/>
    </source>
</evidence>
<dbReference type="PANTHER" id="PTHR42852:SF6">
    <property type="entry name" value="THIOL:DISULFIDE INTERCHANGE PROTEIN DSBE"/>
    <property type="match status" value="1"/>
</dbReference>
<dbReference type="Gene3D" id="3.40.30.10">
    <property type="entry name" value="Glutaredoxin"/>
    <property type="match status" value="1"/>
</dbReference>
<name>A0A7W9ZE45_NOVIT</name>
<comment type="subcellular location">
    <subcellularLocation>
        <location evidence="1">Cell envelope</location>
    </subcellularLocation>
</comment>
<keyword evidence="5" id="KW-0676">Redox-active center</keyword>
<dbReference type="EMBL" id="JACIIX010000003">
    <property type="protein sequence ID" value="MBB6209828.1"/>
    <property type="molecule type" value="Genomic_DNA"/>
</dbReference>
<dbReference type="GO" id="GO:0030288">
    <property type="term" value="C:outer membrane-bounded periplasmic space"/>
    <property type="evidence" value="ECO:0007669"/>
    <property type="project" value="InterPro"/>
</dbReference>
<feature type="domain" description="Thioredoxin" evidence="6">
    <location>
        <begin position="36"/>
        <end position="179"/>
    </location>
</feature>
<evidence type="ECO:0000256" key="1">
    <source>
        <dbReference type="ARBA" id="ARBA00004196"/>
    </source>
</evidence>
<dbReference type="InterPro" id="IPR050553">
    <property type="entry name" value="Thioredoxin_ResA/DsbE_sf"/>
</dbReference>
<comment type="caution">
    <text evidence="7">The sequence shown here is derived from an EMBL/GenBank/DDBJ whole genome shotgun (WGS) entry which is preliminary data.</text>
</comment>
<comment type="similarity">
    <text evidence="2">Belongs to the thioredoxin family. DsbE subfamily.</text>
</comment>
<sequence>MRKLIFIAPTVMFVVLVGLFAAQLLSGRDPKTIPSVLINRPVPDFALEELPGRGMPLRSSDLKGEVSLVNIFGSWCVACAIEHPFLMQLKQQKAIPIHGIDWREKNPMDGLRWLQKNGDPYTRVGLDPDSKVAIDFGVTGAPETFVVDKNGVIRYKHIGPVTAEVWEQTLKPLVEELRK</sequence>
<evidence type="ECO:0000256" key="2">
    <source>
        <dbReference type="ARBA" id="ARBA00007758"/>
    </source>
</evidence>
<evidence type="ECO:0000259" key="6">
    <source>
        <dbReference type="PROSITE" id="PS51352"/>
    </source>
</evidence>
<dbReference type="Pfam" id="PF08534">
    <property type="entry name" value="Redoxin"/>
    <property type="match status" value="1"/>
</dbReference>
<dbReference type="InterPro" id="IPR017937">
    <property type="entry name" value="Thioredoxin_CS"/>
</dbReference>
<dbReference type="InterPro" id="IPR036249">
    <property type="entry name" value="Thioredoxin-like_sf"/>
</dbReference>
<dbReference type="CDD" id="cd03010">
    <property type="entry name" value="TlpA_like_DsbE"/>
    <property type="match status" value="1"/>
</dbReference>
<proteinExistence type="inferred from homology"/>
<keyword evidence="3" id="KW-0201">Cytochrome c-type biogenesis</keyword>
<dbReference type="InterPro" id="IPR013740">
    <property type="entry name" value="Redoxin"/>
</dbReference>
<evidence type="ECO:0000313" key="8">
    <source>
        <dbReference type="Proteomes" id="UP000544872"/>
    </source>
</evidence>
<evidence type="ECO:0000313" key="7">
    <source>
        <dbReference type="EMBL" id="MBB6209828.1"/>
    </source>
</evidence>
<dbReference type="PROSITE" id="PS51352">
    <property type="entry name" value="THIOREDOXIN_2"/>
    <property type="match status" value="1"/>
</dbReference>